<dbReference type="InterPro" id="IPR000907">
    <property type="entry name" value="LipOase"/>
</dbReference>
<evidence type="ECO:0000313" key="6">
    <source>
        <dbReference type="EMBL" id="KIY99422.1"/>
    </source>
</evidence>
<dbReference type="Proteomes" id="UP000054498">
    <property type="component" value="Unassembled WGS sequence"/>
</dbReference>
<evidence type="ECO:0000256" key="4">
    <source>
        <dbReference type="SAM" id="MobiDB-lite"/>
    </source>
</evidence>
<dbReference type="InterPro" id="IPR013819">
    <property type="entry name" value="LipOase_C"/>
</dbReference>
<evidence type="ECO:0000313" key="7">
    <source>
        <dbReference type="Proteomes" id="UP000054498"/>
    </source>
</evidence>
<name>A0A0D2JJC6_9CHLO</name>
<keyword evidence="2" id="KW-0223">Dioxygenase</keyword>
<feature type="domain" description="Lipoxygenase" evidence="5">
    <location>
        <begin position="1"/>
        <end position="317"/>
    </location>
</feature>
<sequence>MHPIHRLVVPHYRHTLTTNSLGRGLLISSNGVFETAFSPGKFSLEISSKLYADWRFDKQALPENLRSRNLLDSKGELVVGNYPYGEDGLLLWEATKKFHEKYVSLYYTSDADVAGDAELQGWWEDIRQKGHPDIKEGWPSLHTRQDLVFVLTTLAWIPMLHSAVNFDQYDYSGYMPNRPSLIAKPMPIPGSGDYERLKSLKVESKEFEKLLLSFLSNKEVTLIDMFVLLLLSTHSNEELYITDESDLSGWLTDEKAVALHKEYVADVKSRVETAIAERNAARAARPGGLPYTVLIPSPPPNQRGGLTSQGVVPSVSI</sequence>
<protein>
    <recommendedName>
        <fullName evidence="5">Lipoxygenase domain-containing protein</fullName>
    </recommendedName>
</protein>
<feature type="region of interest" description="Disordered" evidence="4">
    <location>
        <begin position="296"/>
        <end position="317"/>
    </location>
</feature>
<gene>
    <name evidence="6" type="ORF">MNEG_8539</name>
</gene>
<dbReference type="AlphaFoldDB" id="A0A0D2JJC6"/>
<keyword evidence="3" id="KW-0560">Oxidoreductase</keyword>
<dbReference type="GO" id="GO:0016702">
    <property type="term" value="F:oxidoreductase activity, acting on single donors with incorporation of molecular oxygen, incorporation of two atoms of oxygen"/>
    <property type="evidence" value="ECO:0007669"/>
    <property type="project" value="InterPro"/>
</dbReference>
<dbReference type="Pfam" id="PF00305">
    <property type="entry name" value="Lipoxygenase"/>
    <property type="match status" value="1"/>
</dbReference>
<dbReference type="STRING" id="145388.A0A0D2JJC6"/>
<dbReference type="EMBL" id="KK101852">
    <property type="protein sequence ID" value="KIY99422.1"/>
    <property type="molecule type" value="Genomic_DNA"/>
</dbReference>
<dbReference type="RefSeq" id="XP_013898442.1">
    <property type="nucleotide sequence ID" value="XM_014042988.1"/>
</dbReference>
<dbReference type="GO" id="GO:0046872">
    <property type="term" value="F:metal ion binding"/>
    <property type="evidence" value="ECO:0007669"/>
    <property type="project" value="UniProtKB-KW"/>
</dbReference>
<keyword evidence="1" id="KW-0479">Metal-binding</keyword>
<evidence type="ECO:0000256" key="1">
    <source>
        <dbReference type="ARBA" id="ARBA00022723"/>
    </source>
</evidence>
<proteinExistence type="predicted"/>
<dbReference type="OrthoDB" id="407298at2759"/>
<evidence type="ECO:0000256" key="3">
    <source>
        <dbReference type="ARBA" id="ARBA00023002"/>
    </source>
</evidence>
<dbReference type="SUPFAM" id="SSF48484">
    <property type="entry name" value="Lipoxigenase"/>
    <property type="match status" value="1"/>
</dbReference>
<organism evidence="6 7">
    <name type="scientific">Monoraphidium neglectum</name>
    <dbReference type="NCBI Taxonomy" id="145388"/>
    <lineage>
        <taxon>Eukaryota</taxon>
        <taxon>Viridiplantae</taxon>
        <taxon>Chlorophyta</taxon>
        <taxon>core chlorophytes</taxon>
        <taxon>Chlorophyceae</taxon>
        <taxon>CS clade</taxon>
        <taxon>Sphaeropleales</taxon>
        <taxon>Selenastraceae</taxon>
        <taxon>Monoraphidium</taxon>
    </lineage>
</organism>
<evidence type="ECO:0000259" key="5">
    <source>
        <dbReference type="PROSITE" id="PS51393"/>
    </source>
</evidence>
<reference evidence="6 7" key="1">
    <citation type="journal article" date="2013" name="BMC Genomics">
        <title>Reconstruction of the lipid metabolism for the microalga Monoraphidium neglectum from its genome sequence reveals characteristics suitable for biofuel production.</title>
        <authorList>
            <person name="Bogen C."/>
            <person name="Al-Dilaimi A."/>
            <person name="Albersmeier A."/>
            <person name="Wichmann J."/>
            <person name="Grundmann M."/>
            <person name="Rupp O."/>
            <person name="Lauersen K.J."/>
            <person name="Blifernez-Klassen O."/>
            <person name="Kalinowski J."/>
            <person name="Goesmann A."/>
            <person name="Mussgnug J.H."/>
            <person name="Kruse O."/>
        </authorList>
    </citation>
    <scope>NUCLEOTIDE SEQUENCE [LARGE SCALE GENOMIC DNA]</scope>
    <source>
        <strain evidence="6 7">SAG 48.87</strain>
    </source>
</reference>
<evidence type="ECO:0000256" key="2">
    <source>
        <dbReference type="ARBA" id="ARBA00022964"/>
    </source>
</evidence>
<accession>A0A0D2JJC6</accession>
<dbReference type="InterPro" id="IPR036226">
    <property type="entry name" value="LipOase_C_sf"/>
</dbReference>
<dbReference type="KEGG" id="mng:MNEG_8539"/>
<feature type="compositionally biased region" description="Polar residues" evidence="4">
    <location>
        <begin position="304"/>
        <end position="317"/>
    </location>
</feature>
<dbReference type="PANTHER" id="PTHR11771">
    <property type="entry name" value="LIPOXYGENASE"/>
    <property type="match status" value="1"/>
</dbReference>
<dbReference type="InterPro" id="IPR020834">
    <property type="entry name" value="LipOase_CS"/>
</dbReference>
<dbReference type="GO" id="GO:0034440">
    <property type="term" value="P:lipid oxidation"/>
    <property type="evidence" value="ECO:0007669"/>
    <property type="project" value="InterPro"/>
</dbReference>
<dbReference type="PROSITE" id="PS51393">
    <property type="entry name" value="LIPOXYGENASE_3"/>
    <property type="match status" value="1"/>
</dbReference>
<dbReference type="PROSITE" id="PS00081">
    <property type="entry name" value="LIPOXYGENASE_2"/>
    <property type="match status" value="1"/>
</dbReference>
<dbReference type="GeneID" id="25741415"/>
<dbReference type="Gene3D" id="1.20.245.10">
    <property type="entry name" value="Lipoxygenase-1, Domain 5"/>
    <property type="match status" value="1"/>
</dbReference>
<keyword evidence="7" id="KW-1185">Reference proteome</keyword>